<evidence type="ECO:0000313" key="3">
    <source>
        <dbReference type="EMBL" id="CEH15771.1"/>
    </source>
</evidence>
<dbReference type="InterPro" id="IPR050523">
    <property type="entry name" value="AKR_Detox_Biosynth"/>
</dbReference>
<dbReference type="EMBL" id="CCYA01000272">
    <property type="protein sequence ID" value="CEH15771.1"/>
    <property type="molecule type" value="Genomic_DNA"/>
</dbReference>
<accession>A0A0P1BIT3</accession>
<sequence length="343" mass="38585">MSSQTRVNVVFGAMTFGAAGQEQARVHDLQDQQAILDVFAKHGHKEVDTARVYGNGTSEENLGRLKASSHFQIATKNFPSRRRPLHKDGAAYDHTAPEVHRCLADSLKALQTDSVDLYYLHSPDRDVPFAETLGALNEEYKAGKFKRLGISNYTAQEVEEIIAICEKNGFVKPSVYQGIYNSVVRSPEQPLFPVLRKHGIAFYAFNPLGGGLYTGNLKWEDSDDKESQEHKIEKGSRFDANTKQGEMYRKRYFKKPFFDALEVLRPAADKHNFSLAEVALRWMQHHSKLTPDHGDAIIIGASSLKHIEQNLLDFEKGPLPQDVLDAVEKANQLVSEVTPPYHH</sequence>
<dbReference type="SUPFAM" id="SSF51430">
    <property type="entry name" value="NAD(P)-linked oxidoreductase"/>
    <property type="match status" value="1"/>
</dbReference>
<dbReference type="PANTHER" id="PTHR43364">
    <property type="entry name" value="NADH-SPECIFIC METHYLGLYOXAL REDUCTASE-RELATED"/>
    <property type="match status" value="1"/>
</dbReference>
<proteinExistence type="predicted"/>
<keyword evidence="4" id="KW-1185">Reference proteome</keyword>
<dbReference type="InterPro" id="IPR018170">
    <property type="entry name" value="Aldo/ket_reductase_CS"/>
</dbReference>
<dbReference type="InterPro" id="IPR020471">
    <property type="entry name" value="AKR"/>
</dbReference>
<dbReference type="PANTHER" id="PTHR43364:SF4">
    <property type="entry name" value="NAD(P)-LINKED OXIDOREDUCTASE SUPERFAMILY PROTEIN"/>
    <property type="match status" value="1"/>
</dbReference>
<evidence type="ECO:0000256" key="1">
    <source>
        <dbReference type="ARBA" id="ARBA00023002"/>
    </source>
</evidence>
<organism evidence="3 4">
    <name type="scientific">Ceraceosorus bombacis</name>
    <dbReference type="NCBI Taxonomy" id="401625"/>
    <lineage>
        <taxon>Eukaryota</taxon>
        <taxon>Fungi</taxon>
        <taxon>Dikarya</taxon>
        <taxon>Basidiomycota</taxon>
        <taxon>Ustilaginomycotina</taxon>
        <taxon>Exobasidiomycetes</taxon>
        <taxon>Ceraceosorales</taxon>
        <taxon>Ceraceosoraceae</taxon>
        <taxon>Ceraceosorus</taxon>
    </lineage>
</organism>
<dbReference type="PRINTS" id="PR00069">
    <property type="entry name" value="ALDKETRDTASE"/>
</dbReference>
<dbReference type="InterPro" id="IPR023210">
    <property type="entry name" value="NADP_OxRdtase_dom"/>
</dbReference>
<dbReference type="Proteomes" id="UP000054845">
    <property type="component" value="Unassembled WGS sequence"/>
</dbReference>
<protein>
    <submittedName>
        <fullName evidence="3">AKR7</fullName>
    </submittedName>
</protein>
<dbReference type="OrthoDB" id="2310150at2759"/>
<dbReference type="PROSITE" id="PS00062">
    <property type="entry name" value="ALDOKETO_REDUCTASE_2"/>
    <property type="match status" value="1"/>
</dbReference>
<dbReference type="Gene3D" id="3.20.20.100">
    <property type="entry name" value="NADP-dependent oxidoreductase domain"/>
    <property type="match status" value="1"/>
</dbReference>
<keyword evidence="1" id="KW-0560">Oxidoreductase</keyword>
<dbReference type="AlphaFoldDB" id="A0A0P1BIT3"/>
<dbReference type="InterPro" id="IPR036812">
    <property type="entry name" value="NAD(P)_OxRdtase_dom_sf"/>
</dbReference>
<name>A0A0P1BIT3_9BASI</name>
<evidence type="ECO:0000313" key="4">
    <source>
        <dbReference type="Proteomes" id="UP000054845"/>
    </source>
</evidence>
<dbReference type="CDD" id="cd19075">
    <property type="entry name" value="AKR_AKR7A1-5"/>
    <property type="match status" value="1"/>
</dbReference>
<dbReference type="Pfam" id="PF00248">
    <property type="entry name" value="Aldo_ket_red"/>
    <property type="match status" value="1"/>
</dbReference>
<dbReference type="GO" id="GO:0016491">
    <property type="term" value="F:oxidoreductase activity"/>
    <property type="evidence" value="ECO:0007669"/>
    <property type="project" value="UniProtKB-KW"/>
</dbReference>
<reference evidence="3 4" key="1">
    <citation type="submission" date="2014-09" db="EMBL/GenBank/DDBJ databases">
        <authorList>
            <person name="Magalhaes I.L.F."/>
            <person name="Oliveira U."/>
            <person name="Santos F.R."/>
            <person name="Vidigal T.H.D.A."/>
            <person name="Brescovit A.D."/>
            <person name="Santos A.J."/>
        </authorList>
    </citation>
    <scope>NUCLEOTIDE SEQUENCE [LARGE SCALE GENOMIC DNA]</scope>
</reference>
<evidence type="ECO:0000259" key="2">
    <source>
        <dbReference type="Pfam" id="PF00248"/>
    </source>
</evidence>
<feature type="domain" description="NADP-dependent oxidoreductase" evidence="2">
    <location>
        <begin position="9"/>
        <end position="331"/>
    </location>
</feature>
<dbReference type="STRING" id="401625.A0A0P1BIT3"/>